<reference evidence="2" key="1">
    <citation type="submission" date="2022-11" db="UniProtKB">
        <authorList>
            <consortium name="WormBaseParasite"/>
        </authorList>
    </citation>
    <scope>IDENTIFICATION</scope>
</reference>
<evidence type="ECO:0000313" key="1">
    <source>
        <dbReference type="Proteomes" id="UP000887579"/>
    </source>
</evidence>
<accession>A0AC34FWL4</accession>
<sequence length="249" mass="28513">MLRFKYVVKKTNYTVEVVIENPYDVKIDGRNGNFTAEVSSYDDTDFTVLFEFDPFVLQTLFQKSIVDGSQLSSTVNKNEDLIGLPSTKSLYEILVNPKFADVILISSDGIEIPSHRCILSEYSEVLSKIMDESKEVPAKITFQDFDAHTINTAFKLCFGKHDDVNESDEMLYKFINQYAIGPLTTNCCKHFEKFYNAENVCEIIQIAYFNNFTDLKQKCLQLLAGTKMLIDSTKFKKLSKDILIDLLYV</sequence>
<protein>
    <submittedName>
        <fullName evidence="2">BTB domain-containing protein</fullName>
    </submittedName>
</protein>
<organism evidence="1 2">
    <name type="scientific">Panagrolaimus sp. ES5</name>
    <dbReference type="NCBI Taxonomy" id="591445"/>
    <lineage>
        <taxon>Eukaryota</taxon>
        <taxon>Metazoa</taxon>
        <taxon>Ecdysozoa</taxon>
        <taxon>Nematoda</taxon>
        <taxon>Chromadorea</taxon>
        <taxon>Rhabditida</taxon>
        <taxon>Tylenchina</taxon>
        <taxon>Panagrolaimomorpha</taxon>
        <taxon>Panagrolaimoidea</taxon>
        <taxon>Panagrolaimidae</taxon>
        <taxon>Panagrolaimus</taxon>
    </lineage>
</organism>
<dbReference type="WBParaSite" id="ES5_v2.g21796.t1">
    <property type="protein sequence ID" value="ES5_v2.g21796.t1"/>
    <property type="gene ID" value="ES5_v2.g21796"/>
</dbReference>
<proteinExistence type="predicted"/>
<dbReference type="Proteomes" id="UP000887579">
    <property type="component" value="Unplaced"/>
</dbReference>
<evidence type="ECO:0000313" key="2">
    <source>
        <dbReference type="WBParaSite" id="ES5_v2.g21796.t1"/>
    </source>
</evidence>
<name>A0AC34FWL4_9BILA</name>